<dbReference type="Pfam" id="PF03800">
    <property type="entry name" value="Nuf2"/>
    <property type="match status" value="1"/>
</dbReference>
<name>A0A7M7K8L1_VARDE</name>
<dbReference type="RefSeq" id="XP_022662141.1">
    <property type="nucleotide sequence ID" value="XM_022806406.1"/>
</dbReference>
<dbReference type="OrthoDB" id="10557023at2759"/>
<dbReference type="RefSeq" id="XP_022662142.1">
    <property type="nucleotide sequence ID" value="XM_022806407.1"/>
</dbReference>
<reference evidence="11" key="1">
    <citation type="submission" date="2021-01" db="UniProtKB">
        <authorList>
            <consortium name="EnsemblMetazoa"/>
        </authorList>
    </citation>
    <scope>IDENTIFICATION</scope>
</reference>
<keyword evidence="12" id="KW-1185">Reference proteome</keyword>
<proteinExistence type="inferred from homology"/>
<organism evidence="11 12">
    <name type="scientific">Varroa destructor</name>
    <name type="common">Honeybee mite</name>
    <dbReference type="NCBI Taxonomy" id="109461"/>
    <lineage>
        <taxon>Eukaryota</taxon>
        <taxon>Metazoa</taxon>
        <taxon>Ecdysozoa</taxon>
        <taxon>Arthropoda</taxon>
        <taxon>Chelicerata</taxon>
        <taxon>Arachnida</taxon>
        <taxon>Acari</taxon>
        <taxon>Parasitiformes</taxon>
        <taxon>Mesostigmata</taxon>
        <taxon>Gamasina</taxon>
        <taxon>Dermanyssoidea</taxon>
        <taxon>Varroidae</taxon>
        <taxon>Varroa</taxon>
    </lineage>
</organism>
<dbReference type="InterPro" id="IPR038275">
    <property type="entry name" value="Nuf2_N_sf"/>
</dbReference>
<evidence type="ECO:0000256" key="4">
    <source>
        <dbReference type="ARBA" id="ARBA00022618"/>
    </source>
</evidence>
<dbReference type="AlphaFoldDB" id="A0A7M7K8L1"/>
<protein>
    <recommendedName>
        <fullName evidence="10">Kinetochore protein Nuf2 N-terminal domain-containing protein</fullName>
    </recommendedName>
</protein>
<dbReference type="EnsemblMetazoa" id="XM_022806407">
    <property type="protein sequence ID" value="XP_022662142"/>
    <property type="gene ID" value="LOC111250744"/>
</dbReference>
<dbReference type="InParanoid" id="A0A7M7K8L1"/>
<evidence type="ECO:0000256" key="5">
    <source>
        <dbReference type="ARBA" id="ARBA00022776"/>
    </source>
</evidence>
<feature type="coiled-coil region" evidence="9">
    <location>
        <begin position="137"/>
        <end position="171"/>
    </location>
</feature>
<evidence type="ECO:0000256" key="8">
    <source>
        <dbReference type="ARBA" id="ARBA00023328"/>
    </source>
</evidence>
<dbReference type="GO" id="GO:0031262">
    <property type="term" value="C:Ndc80 complex"/>
    <property type="evidence" value="ECO:0007669"/>
    <property type="project" value="InterPro"/>
</dbReference>
<dbReference type="EnsemblMetazoa" id="XM_022806406">
    <property type="protein sequence ID" value="XP_022662141"/>
    <property type="gene ID" value="LOC111250744"/>
</dbReference>
<evidence type="ECO:0000256" key="1">
    <source>
        <dbReference type="ARBA" id="ARBA00004584"/>
    </source>
</evidence>
<dbReference type="RefSeq" id="XP_022662140.1">
    <property type="nucleotide sequence ID" value="XM_022806405.1"/>
</dbReference>
<evidence type="ECO:0000256" key="6">
    <source>
        <dbReference type="ARBA" id="ARBA00023054"/>
    </source>
</evidence>
<dbReference type="EnsemblMetazoa" id="XM_022806405">
    <property type="protein sequence ID" value="XP_022662140"/>
    <property type="gene ID" value="LOC111250744"/>
</dbReference>
<accession>A0A7M7K8L1</accession>
<keyword evidence="4" id="KW-0132">Cell division</keyword>
<dbReference type="KEGG" id="vde:111250744"/>
<evidence type="ECO:0000256" key="3">
    <source>
        <dbReference type="ARBA" id="ARBA00022454"/>
    </source>
</evidence>
<feature type="coiled-coil region" evidence="9">
    <location>
        <begin position="198"/>
        <end position="264"/>
    </location>
</feature>
<dbReference type="FunCoup" id="A0A7M7K8L1">
    <property type="interactions" value="9"/>
</dbReference>
<comment type="similarity">
    <text evidence="2">Belongs to the NUF2 family.</text>
</comment>
<evidence type="ECO:0000256" key="9">
    <source>
        <dbReference type="SAM" id="Coils"/>
    </source>
</evidence>
<sequence>MASRPDVSRARLCENLKSVAQVTPEEIAAPTRAIVQRVLADFATNALMIRDEALSLPLACNLENHNPNSIVTSFAVNRMILMKQILKLLSKRSAQFTLMDIIKPDTKKFEKMVQQMLMYLYHSDRVFEIVEQVCLDLDEKGAQVQRERETLDCERNELNVAVQRLKVLEELRVAEALAETSERKEKMDKESGVAKIAYEKLKEQVKDAANEIDGLKAELERRLERLTDLRASIVEDPDTCVAKLHELREEVSLHKEQVESKEHALFEATEHLQLLQDALERSKAIHKQALMAASAHEELAQSEKERERSTAAQARTLLELESQLGELKALVEARKHQFEKIQEEDREVRESLLALEETEQQLKEQREKAETRRRHLLNETTKVAGIIENVQRTTVTMKKNVMCQLIEGHGEQMKIWKDHVNAMADFSKACRIADDQIEARHAQLTALSETIERVASTGTTHN</sequence>
<evidence type="ECO:0000259" key="10">
    <source>
        <dbReference type="Pfam" id="PF03800"/>
    </source>
</evidence>
<evidence type="ECO:0000313" key="12">
    <source>
        <dbReference type="Proteomes" id="UP000594260"/>
    </source>
</evidence>
<evidence type="ECO:0000313" key="11">
    <source>
        <dbReference type="EnsemblMetazoa" id="XP_022662141"/>
    </source>
</evidence>
<keyword evidence="5" id="KW-0498">Mitosis</keyword>
<evidence type="ECO:0000256" key="2">
    <source>
        <dbReference type="ARBA" id="ARBA00005498"/>
    </source>
</evidence>
<dbReference type="GO" id="GO:0051301">
    <property type="term" value="P:cell division"/>
    <property type="evidence" value="ECO:0007669"/>
    <property type="project" value="UniProtKB-KW"/>
</dbReference>
<keyword evidence="3" id="KW-0158">Chromosome</keyword>
<keyword evidence="8" id="KW-0137">Centromere</keyword>
<dbReference type="InterPro" id="IPR005549">
    <property type="entry name" value="Kinetochore_Nuf2_N"/>
</dbReference>
<feature type="domain" description="Kinetochore protein Nuf2 N-terminal" evidence="10">
    <location>
        <begin position="5"/>
        <end position="134"/>
    </location>
</feature>
<feature type="coiled-coil region" evidence="9">
    <location>
        <begin position="341"/>
        <end position="379"/>
    </location>
</feature>
<dbReference type="OMA" id="RARLCEN"/>
<dbReference type="Proteomes" id="UP000594260">
    <property type="component" value="Unplaced"/>
</dbReference>
<keyword evidence="6 9" id="KW-0175">Coiled coil</keyword>
<keyword evidence="7" id="KW-0131">Cell cycle</keyword>
<dbReference type="GeneID" id="111250744"/>
<dbReference type="Gene3D" id="1.10.418.60">
    <property type="entry name" value="Ncd80 complex, Nuf2 subunit"/>
    <property type="match status" value="1"/>
</dbReference>
<comment type="subcellular location">
    <subcellularLocation>
        <location evidence="1">Chromosome</location>
        <location evidence="1">Centromere</location>
    </subcellularLocation>
</comment>
<evidence type="ECO:0000256" key="7">
    <source>
        <dbReference type="ARBA" id="ARBA00023306"/>
    </source>
</evidence>